<evidence type="ECO:0000256" key="2">
    <source>
        <dbReference type="PIRSR" id="PIRSR607822-1"/>
    </source>
</evidence>
<dbReference type="GO" id="GO:0031179">
    <property type="term" value="P:peptide modification"/>
    <property type="evidence" value="ECO:0007669"/>
    <property type="project" value="InterPro"/>
</dbReference>
<dbReference type="InterPro" id="IPR020464">
    <property type="entry name" value="LanC-like_prot_euk"/>
</dbReference>
<dbReference type="Pfam" id="PF05147">
    <property type="entry name" value="LANC_like"/>
    <property type="match status" value="1"/>
</dbReference>
<dbReference type="EMBL" id="GDQN01004126">
    <property type="protein sequence ID" value="JAT86928.1"/>
    <property type="molecule type" value="Transcribed_RNA"/>
</dbReference>
<dbReference type="OrthoDB" id="10257263at2759"/>
<comment type="similarity">
    <text evidence="1">Belongs to the LanC-like protein family.</text>
</comment>
<keyword evidence="2" id="KW-0479">Metal-binding</keyword>
<dbReference type="InterPro" id="IPR007822">
    <property type="entry name" value="LANC-like"/>
</dbReference>
<gene>
    <name evidence="4" type="ORF">g.1415</name>
    <name evidence="3" type="ORF">g.1417</name>
</gene>
<accession>A0A1E1VYN3</accession>
<feature type="binding site" evidence="2">
    <location>
        <position position="330"/>
    </location>
    <ligand>
        <name>Zn(2+)</name>
        <dbReference type="ChEBI" id="CHEBI:29105"/>
    </ligand>
</feature>
<dbReference type="AlphaFoldDB" id="A0A1E1VYN3"/>
<proteinExistence type="inferred from homology"/>
<dbReference type="SUPFAM" id="SSF158745">
    <property type="entry name" value="LanC-like"/>
    <property type="match status" value="1"/>
</dbReference>
<evidence type="ECO:0000313" key="4">
    <source>
        <dbReference type="EMBL" id="JAT86928.1"/>
    </source>
</evidence>
<organism evidence="3">
    <name type="scientific">Pectinophora gossypiella</name>
    <name type="common">Cotton pink bollworm</name>
    <name type="synonym">Depressaria gossypiella</name>
    <dbReference type="NCBI Taxonomy" id="13191"/>
    <lineage>
        <taxon>Eukaryota</taxon>
        <taxon>Metazoa</taxon>
        <taxon>Ecdysozoa</taxon>
        <taxon>Arthropoda</taxon>
        <taxon>Hexapoda</taxon>
        <taxon>Insecta</taxon>
        <taxon>Pterygota</taxon>
        <taxon>Neoptera</taxon>
        <taxon>Endopterygota</taxon>
        <taxon>Lepidoptera</taxon>
        <taxon>Glossata</taxon>
        <taxon>Ditrysia</taxon>
        <taxon>Gelechioidea</taxon>
        <taxon>Gelechiidae</taxon>
        <taxon>Apatetrinae</taxon>
        <taxon>Pectinophora</taxon>
    </lineage>
</organism>
<dbReference type="InterPro" id="IPR012341">
    <property type="entry name" value="6hp_glycosidase-like_sf"/>
</dbReference>
<feature type="binding site" evidence="2">
    <location>
        <position position="283"/>
    </location>
    <ligand>
        <name>Zn(2+)</name>
        <dbReference type="ChEBI" id="CHEBI:29105"/>
    </ligand>
</feature>
<dbReference type="PRINTS" id="PR01951">
    <property type="entry name" value="LANCEUKARYTE"/>
</dbReference>
<protein>
    <recommendedName>
        <fullName evidence="5">LanC-like protein 2</fullName>
    </recommendedName>
</protein>
<sequence>MAPKGSFENQYEDFSCDDSVNNVLNKSRNGISEKFQTQLETFKKTKLRVLFTKMESDIFYDGSVYTGSAGLALYYLMSPEKKEDPSENLLNALSYLNLDQLKGRRISFLCGDAGPLAIAAVISHKLGPKCPSTLADTKILIQKLMSLISLMNDSPDELLYGKVGYLYALLFVTKYIDEKNIIPASHIEKVINSILKSGKQFSITMKSESPLLWQWHDKIYFGAAHGMSGILYSLLQARSYIHFNELRNYIKPSIDWLLKHRYPSGNFPSSLGSASGDRLVQWCHGAPGFVPLCIAAYQTFKEEQYLKYALDCGDVIWERGLCAKGYSICHGVSGNAYAFLQLYQATKNPLHLYRACCFMEWCALERPGTELHRPDRPASLFEGVIGRLYLAEEMARPMEAKFPAMCL</sequence>
<feature type="binding site" evidence="2">
    <location>
        <position position="329"/>
    </location>
    <ligand>
        <name>Zn(2+)</name>
        <dbReference type="ChEBI" id="CHEBI:29105"/>
    </ligand>
</feature>
<evidence type="ECO:0008006" key="5">
    <source>
        <dbReference type="Google" id="ProtNLM"/>
    </source>
</evidence>
<reference evidence="3" key="1">
    <citation type="submission" date="2015-09" db="EMBL/GenBank/DDBJ databases">
        <title>De novo assembly of Pectinophora gossypiella (Pink Bollworm) gut transcriptome.</title>
        <authorList>
            <person name="Tassone E.E."/>
        </authorList>
    </citation>
    <scope>NUCLEOTIDE SEQUENCE</scope>
</reference>
<evidence type="ECO:0000256" key="1">
    <source>
        <dbReference type="ARBA" id="ARBA00007179"/>
    </source>
</evidence>
<dbReference type="PRINTS" id="PR01950">
    <property type="entry name" value="LANCSUPER"/>
</dbReference>
<dbReference type="GO" id="GO:0005886">
    <property type="term" value="C:plasma membrane"/>
    <property type="evidence" value="ECO:0007669"/>
    <property type="project" value="TreeGrafter"/>
</dbReference>
<dbReference type="PANTHER" id="PTHR12736:SF21">
    <property type="entry name" value="LANC-LIKE PROTEIN 2"/>
    <property type="match status" value="1"/>
</dbReference>
<evidence type="ECO:0000313" key="3">
    <source>
        <dbReference type="EMBL" id="JAT79835.1"/>
    </source>
</evidence>
<keyword evidence="2" id="KW-0862">Zinc</keyword>
<dbReference type="SMART" id="SM01260">
    <property type="entry name" value="LANC_like"/>
    <property type="match status" value="1"/>
</dbReference>
<dbReference type="EMBL" id="GDQN01011219">
    <property type="protein sequence ID" value="JAT79835.1"/>
    <property type="molecule type" value="Transcribed_RNA"/>
</dbReference>
<dbReference type="GO" id="GO:0005975">
    <property type="term" value="P:carbohydrate metabolic process"/>
    <property type="evidence" value="ECO:0007669"/>
    <property type="project" value="InterPro"/>
</dbReference>
<dbReference type="PANTHER" id="PTHR12736">
    <property type="entry name" value="LANC-LIKE PROTEIN"/>
    <property type="match status" value="1"/>
</dbReference>
<dbReference type="Gene3D" id="1.50.10.10">
    <property type="match status" value="1"/>
</dbReference>
<dbReference type="GO" id="GO:0046872">
    <property type="term" value="F:metal ion binding"/>
    <property type="evidence" value="ECO:0007669"/>
    <property type="project" value="UniProtKB-KW"/>
</dbReference>
<name>A0A1E1VYN3_PECGO</name>
<dbReference type="CDD" id="cd04794">
    <property type="entry name" value="euk_LANCL"/>
    <property type="match status" value="1"/>
</dbReference>